<dbReference type="Proteomes" id="UP000034048">
    <property type="component" value="Unassembled WGS sequence"/>
</dbReference>
<dbReference type="AlphaFoldDB" id="A0A0G0NP44"/>
<evidence type="ECO:0000313" key="2">
    <source>
        <dbReference type="Proteomes" id="UP000034048"/>
    </source>
</evidence>
<gene>
    <name evidence="1" type="ORF">UT42_C0024G0007</name>
</gene>
<organism evidence="1 2">
    <name type="scientific">Candidatus Falkowbacteria bacterium GW2011_GWA2_39_24</name>
    <dbReference type="NCBI Taxonomy" id="1618634"/>
    <lineage>
        <taxon>Bacteria</taxon>
        <taxon>Candidatus Falkowiibacteriota</taxon>
    </lineage>
</organism>
<sequence>MTTKFTLKVLTGSAKDTRKIEYYKKSGTNIGIGAFLVGVHMHRKTHRYFYIIPEHR</sequence>
<accession>A0A0G0NP44</accession>
<dbReference type="EMBL" id="LBWS01000024">
    <property type="protein sequence ID" value="KKR14576.1"/>
    <property type="molecule type" value="Genomic_DNA"/>
</dbReference>
<evidence type="ECO:0000313" key="1">
    <source>
        <dbReference type="EMBL" id="KKR14576.1"/>
    </source>
</evidence>
<protein>
    <submittedName>
        <fullName evidence="1">Uncharacterized protein</fullName>
    </submittedName>
</protein>
<comment type="caution">
    <text evidence="1">The sequence shown here is derived from an EMBL/GenBank/DDBJ whole genome shotgun (WGS) entry which is preliminary data.</text>
</comment>
<name>A0A0G0NP44_9BACT</name>
<reference evidence="1 2" key="1">
    <citation type="journal article" date="2015" name="Nature">
        <title>rRNA introns, odd ribosomes, and small enigmatic genomes across a large radiation of phyla.</title>
        <authorList>
            <person name="Brown C.T."/>
            <person name="Hug L.A."/>
            <person name="Thomas B.C."/>
            <person name="Sharon I."/>
            <person name="Castelle C.J."/>
            <person name="Singh A."/>
            <person name="Wilkins M.J."/>
            <person name="Williams K.H."/>
            <person name="Banfield J.F."/>
        </authorList>
    </citation>
    <scope>NUCLEOTIDE SEQUENCE [LARGE SCALE GENOMIC DNA]</scope>
</reference>
<proteinExistence type="predicted"/>